<dbReference type="InterPro" id="IPR001647">
    <property type="entry name" value="HTH_TetR"/>
</dbReference>
<keyword evidence="1 2" id="KW-0238">DNA-binding</keyword>
<name>A0ABW4GZH6_9ACTN</name>
<evidence type="ECO:0000313" key="4">
    <source>
        <dbReference type="EMBL" id="MFD1547591.1"/>
    </source>
</evidence>
<feature type="domain" description="HTH tetR-type" evidence="3">
    <location>
        <begin position="1"/>
        <end position="58"/>
    </location>
</feature>
<feature type="DNA-binding region" description="H-T-H motif" evidence="2">
    <location>
        <begin position="21"/>
        <end position="40"/>
    </location>
</feature>
<dbReference type="Proteomes" id="UP001597097">
    <property type="component" value="Unassembled WGS sequence"/>
</dbReference>
<dbReference type="Pfam" id="PF00440">
    <property type="entry name" value="TetR_N"/>
    <property type="match status" value="1"/>
</dbReference>
<comment type="caution">
    <text evidence="4">The sequence shown here is derived from an EMBL/GenBank/DDBJ whole genome shotgun (WGS) entry which is preliminary data.</text>
</comment>
<protein>
    <submittedName>
        <fullName evidence="4">TetR/AcrR family transcriptional regulator</fullName>
    </submittedName>
</protein>
<dbReference type="RefSeq" id="WP_219537042.1">
    <property type="nucleotide sequence ID" value="NZ_JAHKRM010000034.1"/>
</dbReference>
<organism evidence="4 5">
    <name type="scientific">Nonomuraea guangzhouensis</name>
    <dbReference type="NCBI Taxonomy" id="1291555"/>
    <lineage>
        <taxon>Bacteria</taxon>
        <taxon>Bacillati</taxon>
        <taxon>Actinomycetota</taxon>
        <taxon>Actinomycetes</taxon>
        <taxon>Streptosporangiales</taxon>
        <taxon>Streptosporangiaceae</taxon>
        <taxon>Nonomuraea</taxon>
    </lineage>
</organism>
<proteinExistence type="predicted"/>
<sequence length="208" mass="22708">MERIISAASRLFAALGYDATTLVQIAEAAELDIDTVMELAGSKRELYLAVMGHGYTEQKALFERSLARIDESGAPQAAASIHALVDDYLDFCLNNPDISALLMHRWLGDAADLRDLEQIYNEPLVNSVFTVFNRMAEAGLIAPDADVELCVRTIAWTVIIFVRYATMSSPPAGFSQGDRTVARFRVHLHRVATGILGLAPTSPPETSP</sequence>
<dbReference type="PANTHER" id="PTHR30055">
    <property type="entry name" value="HTH-TYPE TRANSCRIPTIONAL REGULATOR RUTR"/>
    <property type="match status" value="1"/>
</dbReference>
<reference evidence="5" key="1">
    <citation type="journal article" date="2019" name="Int. J. Syst. Evol. Microbiol.">
        <title>The Global Catalogue of Microorganisms (GCM) 10K type strain sequencing project: providing services to taxonomists for standard genome sequencing and annotation.</title>
        <authorList>
            <consortium name="The Broad Institute Genomics Platform"/>
            <consortium name="The Broad Institute Genome Sequencing Center for Infectious Disease"/>
            <person name="Wu L."/>
            <person name="Ma J."/>
        </authorList>
    </citation>
    <scope>NUCLEOTIDE SEQUENCE [LARGE SCALE GENOMIC DNA]</scope>
    <source>
        <strain evidence="5">CGMCC 1.15399</strain>
    </source>
</reference>
<gene>
    <name evidence="4" type="ORF">ACFSJ0_61915</name>
</gene>
<keyword evidence="5" id="KW-1185">Reference proteome</keyword>
<evidence type="ECO:0000259" key="3">
    <source>
        <dbReference type="PROSITE" id="PS50977"/>
    </source>
</evidence>
<evidence type="ECO:0000256" key="2">
    <source>
        <dbReference type="PROSITE-ProRule" id="PRU00335"/>
    </source>
</evidence>
<dbReference type="PROSITE" id="PS50977">
    <property type="entry name" value="HTH_TETR_2"/>
    <property type="match status" value="1"/>
</dbReference>
<evidence type="ECO:0000313" key="5">
    <source>
        <dbReference type="Proteomes" id="UP001597097"/>
    </source>
</evidence>
<dbReference type="EMBL" id="JBHUCM010000078">
    <property type="protein sequence ID" value="MFD1547591.1"/>
    <property type="molecule type" value="Genomic_DNA"/>
</dbReference>
<accession>A0ABW4GZH6</accession>
<dbReference type="PANTHER" id="PTHR30055:SF219">
    <property type="entry name" value="TRANSCRIPTIONAL REGULATORY PROTEIN"/>
    <property type="match status" value="1"/>
</dbReference>
<dbReference type="InterPro" id="IPR050109">
    <property type="entry name" value="HTH-type_TetR-like_transc_reg"/>
</dbReference>
<evidence type="ECO:0000256" key="1">
    <source>
        <dbReference type="ARBA" id="ARBA00023125"/>
    </source>
</evidence>